<dbReference type="InParanoid" id="A0A059CKC6"/>
<proteinExistence type="predicted"/>
<name>A0A059CKC6_EUCGR</name>
<sequence>MKDKNVEYYSAFSFSPKFFFPFLLSAHSSWPFGLSDALVFSFRQGRDSSMLLALQQINFCVKLGTRKLYAFYFSIQFTSRVGIVCLDWWDHLKASD</sequence>
<accession>A0A059CKC6</accession>
<gene>
    <name evidence="1" type="ORF">EUGRSUZ_C00143</name>
</gene>
<protein>
    <submittedName>
        <fullName evidence="1">Uncharacterized protein</fullName>
    </submittedName>
</protein>
<dbReference type="AlphaFoldDB" id="A0A059CKC6"/>
<reference evidence="1" key="1">
    <citation type="submission" date="2013-07" db="EMBL/GenBank/DDBJ databases">
        <title>The genome of Eucalyptus grandis.</title>
        <authorList>
            <person name="Schmutz J."/>
            <person name="Hayes R."/>
            <person name="Myburg A."/>
            <person name="Tuskan G."/>
            <person name="Grattapaglia D."/>
            <person name="Rokhsar D.S."/>
        </authorList>
    </citation>
    <scope>NUCLEOTIDE SEQUENCE</scope>
    <source>
        <tissue evidence="1">Leaf extractions</tissue>
    </source>
</reference>
<evidence type="ECO:0000313" key="1">
    <source>
        <dbReference type="EMBL" id="KCW78689.1"/>
    </source>
</evidence>
<dbReference type="Gramene" id="KCW78689">
    <property type="protein sequence ID" value="KCW78689"/>
    <property type="gene ID" value="EUGRSUZ_C00143"/>
</dbReference>
<organism evidence="1">
    <name type="scientific">Eucalyptus grandis</name>
    <name type="common">Flooded gum</name>
    <dbReference type="NCBI Taxonomy" id="71139"/>
    <lineage>
        <taxon>Eukaryota</taxon>
        <taxon>Viridiplantae</taxon>
        <taxon>Streptophyta</taxon>
        <taxon>Embryophyta</taxon>
        <taxon>Tracheophyta</taxon>
        <taxon>Spermatophyta</taxon>
        <taxon>Magnoliopsida</taxon>
        <taxon>eudicotyledons</taxon>
        <taxon>Gunneridae</taxon>
        <taxon>Pentapetalae</taxon>
        <taxon>rosids</taxon>
        <taxon>malvids</taxon>
        <taxon>Myrtales</taxon>
        <taxon>Myrtaceae</taxon>
        <taxon>Myrtoideae</taxon>
        <taxon>Eucalypteae</taxon>
        <taxon>Eucalyptus</taxon>
    </lineage>
</organism>
<dbReference type="EMBL" id="KK198755">
    <property type="protein sequence ID" value="KCW78689.1"/>
    <property type="molecule type" value="Genomic_DNA"/>
</dbReference>